<dbReference type="AlphaFoldDB" id="A0A6J4DZF8"/>
<feature type="domain" description="Response regulatory" evidence="7">
    <location>
        <begin position="18"/>
        <end position="139"/>
    </location>
</feature>
<organism evidence="8 10">
    <name type="scientific">Pseudomonas tohonis</name>
    <dbReference type="NCBI Taxonomy" id="2725477"/>
    <lineage>
        <taxon>Bacteria</taxon>
        <taxon>Pseudomonadati</taxon>
        <taxon>Pseudomonadota</taxon>
        <taxon>Gammaproteobacteria</taxon>
        <taxon>Pseudomonadales</taxon>
        <taxon>Pseudomonadaceae</taxon>
        <taxon>Pseudomonas</taxon>
    </lineage>
</organism>
<dbReference type="RefSeq" id="WP_196644563.1">
    <property type="nucleotide sequence ID" value="NZ_AP023189.1"/>
</dbReference>
<keyword evidence="11" id="KW-1185">Reference proteome</keyword>
<feature type="domain" description="HTH luxR-type" evidence="6">
    <location>
        <begin position="161"/>
        <end position="226"/>
    </location>
</feature>
<evidence type="ECO:0000256" key="3">
    <source>
        <dbReference type="ARBA" id="ARBA00023125"/>
    </source>
</evidence>
<keyword evidence="2" id="KW-0805">Transcription regulation</keyword>
<dbReference type="SMART" id="SM00421">
    <property type="entry name" value="HTH_LUXR"/>
    <property type="match status" value="1"/>
</dbReference>
<dbReference type="SUPFAM" id="SSF52172">
    <property type="entry name" value="CheY-like"/>
    <property type="match status" value="1"/>
</dbReference>
<dbReference type="Proteomes" id="UP000509383">
    <property type="component" value="Chromosome"/>
</dbReference>
<dbReference type="InterPro" id="IPR016032">
    <property type="entry name" value="Sig_transdc_resp-reg_C-effctor"/>
</dbReference>
<dbReference type="Gene3D" id="3.40.50.2300">
    <property type="match status" value="1"/>
</dbReference>
<proteinExistence type="predicted"/>
<keyword evidence="3 8" id="KW-0238">DNA-binding</keyword>
<dbReference type="Pfam" id="PF00072">
    <property type="entry name" value="Response_reg"/>
    <property type="match status" value="1"/>
</dbReference>
<dbReference type="PROSITE" id="PS50110">
    <property type="entry name" value="RESPONSE_REGULATORY"/>
    <property type="match status" value="1"/>
</dbReference>
<dbReference type="SMART" id="SM00448">
    <property type="entry name" value="REC"/>
    <property type="match status" value="1"/>
</dbReference>
<evidence type="ECO:0000256" key="2">
    <source>
        <dbReference type="ARBA" id="ARBA00023015"/>
    </source>
</evidence>
<evidence type="ECO:0000313" key="11">
    <source>
        <dbReference type="Proteomes" id="UP001054892"/>
    </source>
</evidence>
<evidence type="ECO:0000259" key="6">
    <source>
        <dbReference type="PROSITE" id="PS50043"/>
    </source>
</evidence>
<dbReference type="InterPro" id="IPR011006">
    <property type="entry name" value="CheY-like_superfamily"/>
</dbReference>
<evidence type="ECO:0000313" key="10">
    <source>
        <dbReference type="Proteomes" id="UP000509383"/>
    </source>
</evidence>
<dbReference type="InterPro" id="IPR001789">
    <property type="entry name" value="Sig_transdc_resp-reg_receiver"/>
</dbReference>
<sequence>MNAMHSSDNVTFSAPPISVAIADDSYLIREGLSQILAQSPRVRVVGLYADPTALLAAVEANPPQVVMTDIRMPPTQTDEGMRVAEHLRQSHPDIGVIVLSQHGSSQYATELLEKGASGRGYLLKDRIHDLDHLVSTIHAVATGECRIDTQLIESLLSRKHQRSPLEELTPRQREIMADLATGKSNLAIARDRGVTQRAVEKHISEIFGRLGLANDESISRRVQATLLYLSRNGQ</sequence>
<dbReference type="GO" id="GO:0003677">
    <property type="term" value="F:DNA binding"/>
    <property type="evidence" value="ECO:0007669"/>
    <property type="project" value="UniProtKB-KW"/>
</dbReference>
<dbReference type="EMBL" id="AP023189">
    <property type="protein sequence ID" value="BCG22830.1"/>
    <property type="molecule type" value="Genomic_DNA"/>
</dbReference>
<dbReference type="Pfam" id="PF00196">
    <property type="entry name" value="GerE"/>
    <property type="match status" value="1"/>
</dbReference>
<dbReference type="SUPFAM" id="SSF46894">
    <property type="entry name" value="C-terminal effector domain of the bipartite response regulators"/>
    <property type="match status" value="1"/>
</dbReference>
<evidence type="ECO:0000259" key="7">
    <source>
        <dbReference type="PROSITE" id="PS50110"/>
    </source>
</evidence>
<dbReference type="PRINTS" id="PR00038">
    <property type="entry name" value="HTHLUXR"/>
</dbReference>
<dbReference type="GO" id="GO:0006355">
    <property type="term" value="P:regulation of DNA-templated transcription"/>
    <property type="evidence" value="ECO:0007669"/>
    <property type="project" value="InterPro"/>
</dbReference>
<protein>
    <submittedName>
        <fullName evidence="8">DNA-binding response regulator</fullName>
    </submittedName>
</protein>
<reference evidence="8 10" key="1">
    <citation type="submission" date="2020-05" db="EMBL/GenBank/DDBJ databases">
        <title>Characterization of novel class B3 metallo-beta-lactamase from novel Pseudomonas species.</title>
        <authorList>
            <person name="Yamada K."/>
            <person name="Aoki K."/>
            <person name="Ishii Y."/>
        </authorList>
    </citation>
    <scope>NUCLEOTIDE SEQUENCE [LARGE SCALE GENOMIC DNA]</scope>
    <source>
        <strain evidence="8 10">TUM18999</strain>
        <strain evidence="9 11">TUM20286</strain>
    </source>
</reference>
<evidence type="ECO:0000256" key="5">
    <source>
        <dbReference type="PROSITE-ProRule" id="PRU00169"/>
    </source>
</evidence>
<dbReference type="CDD" id="cd17535">
    <property type="entry name" value="REC_NarL-like"/>
    <property type="match status" value="1"/>
</dbReference>
<gene>
    <name evidence="8" type="ORF">TUM18999_10210</name>
    <name evidence="9" type="ORF">TUM20286_56700</name>
</gene>
<dbReference type="InterPro" id="IPR058245">
    <property type="entry name" value="NreC/VraR/RcsB-like_REC"/>
</dbReference>
<dbReference type="CDD" id="cd06170">
    <property type="entry name" value="LuxR_C_like"/>
    <property type="match status" value="1"/>
</dbReference>
<accession>A0A6J4DZF8</accession>
<feature type="modified residue" description="4-aspartylphosphate" evidence="5">
    <location>
        <position position="69"/>
    </location>
</feature>
<keyword evidence="1 5" id="KW-0597">Phosphoprotein</keyword>
<dbReference type="Proteomes" id="UP001054892">
    <property type="component" value="Unassembled WGS sequence"/>
</dbReference>
<dbReference type="PROSITE" id="PS50043">
    <property type="entry name" value="HTH_LUXR_2"/>
    <property type="match status" value="1"/>
</dbReference>
<name>A0A6J4DZF8_9PSED</name>
<dbReference type="GO" id="GO:0000160">
    <property type="term" value="P:phosphorelay signal transduction system"/>
    <property type="evidence" value="ECO:0007669"/>
    <property type="project" value="InterPro"/>
</dbReference>
<dbReference type="EMBL" id="BQKM01000022">
    <property type="protein sequence ID" value="GJN55918.1"/>
    <property type="molecule type" value="Genomic_DNA"/>
</dbReference>
<dbReference type="PANTHER" id="PTHR43214:SF24">
    <property type="entry name" value="TRANSCRIPTIONAL REGULATORY PROTEIN NARL-RELATED"/>
    <property type="match status" value="1"/>
</dbReference>
<dbReference type="InterPro" id="IPR039420">
    <property type="entry name" value="WalR-like"/>
</dbReference>
<dbReference type="InterPro" id="IPR000792">
    <property type="entry name" value="Tscrpt_reg_LuxR_C"/>
</dbReference>
<dbReference type="KEGG" id="ptw:TUM18999_10210"/>
<evidence type="ECO:0000313" key="9">
    <source>
        <dbReference type="EMBL" id="GJN55918.1"/>
    </source>
</evidence>
<keyword evidence="4" id="KW-0804">Transcription</keyword>
<dbReference type="PANTHER" id="PTHR43214">
    <property type="entry name" value="TWO-COMPONENT RESPONSE REGULATOR"/>
    <property type="match status" value="1"/>
</dbReference>
<evidence type="ECO:0000256" key="4">
    <source>
        <dbReference type="ARBA" id="ARBA00023163"/>
    </source>
</evidence>
<evidence type="ECO:0000313" key="8">
    <source>
        <dbReference type="EMBL" id="BCG22830.1"/>
    </source>
</evidence>
<evidence type="ECO:0000256" key="1">
    <source>
        <dbReference type="ARBA" id="ARBA00022553"/>
    </source>
</evidence>